<dbReference type="KEGG" id="ddo:I597_1457"/>
<dbReference type="PANTHER" id="PTHR48098:SF6">
    <property type="entry name" value="FERRI-BACILLIBACTIN ESTERASE BESA"/>
    <property type="match status" value="1"/>
</dbReference>
<evidence type="ECO:0000313" key="3">
    <source>
        <dbReference type="Proteomes" id="UP000030140"/>
    </source>
</evidence>
<dbReference type="PANTHER" id="PTHR48098">
    <property type="entry name" value="ENTEROCHELIN ESTERASE-RELATED"/>
    <property type="match status" value="1"/>
</dbReference>
<protein>
    <submittedName>
        <fullName evidence="2">Esterase</fullName>
    </submittedName>
</protein>
<keyword evidence="3" id="KW-1185">Reference proteome</keyword>
<dbReference type="AlphaFoldDB" id="A0A0A2GWI3"/>
<dbReference type="SUPFAM" id="SSF53474">
    <property type="entry name" value="alpha/beta-Hydrolases"/>
    <property type="match status" value="1"/>
</dbReference>
<dbReference type="EMBL" id="JSAQ01000001">
    <property type="protein sequence ID" value="KGO07644.1"/>
    <property type="molecule type" value="Genomic_DNA"/>
</dbReference>
<dbReference type="InterPro" id="IPR050583">
    <property type="entry name" value="Mycobacterial_A85_antigen"/>
</dbReference>
<gene>
    <name evidence="2" type="ORF">NV36_12885</name>
</gene>
<name>A0A0A2GWI3_9FLAO</name>
<reference evidence="2 3" key="1">
    <citation type="submission" date="2014-10" db="EMBL/GenBank/DDBJ databases">
        <title>Draft genome sequence of the proteorhodopsin-containing marine bacterium Dokdonia donghaensis.</title>
        <authorList>
            <person name="Gomez-Consarnau L."/>
            <person name="Gonzalez J.M."/>
            <person name="Riedel T."/>
            <person name="Jaenicke S."/>
            <person name="Wagner-Doebler I."/>
            <person name="Fuhrman J.A."/>
        </authorList>
    </citation>
    <scope>NUCLEOTIDE SEQUENCE [LARGE SCALE GENOMIC DNA]</scope>
    <source>
        <strain evidence="2 3">DSW-1</strain>
    </source>
</reference>
<dbReference type="Proteomes" id="UP000030140">
    <property type="component" value="Unassembled WGS sequence"/>
</dbReference>
<evidence type="ECO:0000256" key="1">
    <source>
        <dbReference type="SAM" id="SignalP"/>
    </source>
</evidence>
<keyword evidence="1" id="KW-0732">Signal</keyword>
<dbReference type="PATRIC" id="fig|1300343.5.peg.1466"/>
<dbReference type="InterPro" id="IPR029058">
    <property type="entry name" value="AB_hydrolase_fold"/>
</dbReference>
<dbReference type="RefSeq" id="WP_035327919.1">
    <property type="nucleotide sequence ID" value="NZ_CP015125.1"/>
</dbReference>
<dbReference type="Pfam" id="PF00756">
    <property type="entry name" value="Esterase"/>
    <property type="match status" value="1"/>
</dbReference>
<accession>A0A0A2GWI3</accession>
<organism evidence="2 3">
    <name type="scientific">Dokdonia donghaensis DSW-1</name>
    <dbReference type="NCBI Taxonomy" id="1300343"/>
    <lineage>
        <taxon>Bacteria</taxon>
        <taxon>Pseudomonadati</taxon>
        <taxon>Bacteroidota</taxon>
        <taxon>Flavobacteriia</taxon>
        <taxon>Flavobacteriales</taxon>
        <taxon>Flavobacteriaceae</taxon>
        <taxon>Dokdonia</taxon>
    </lineage>
</organism>
<feature type="signal peptide" evidence="1">
    <location>
        <begin position="1"/>
        <end position="19"/>
    </location>
</feature>
<dbReference type="InterPro" id="IPR000801">
    <property type="entry name" value="Esterase-like"/>
</dbReference>
<sequence>MKVVKLICLVGFVSLSMMACKSKIEPNNLESRSFTDSIYSNSLSEYRKHRIYLPPKFNKDLNYPIIYATDGNSPITDKKEILDSLINGELIKPLIFVASFQNSKIADSTSTITGDGKKVYLSYRNFEYVDRKPERVEDSLLVDRFENHKSYFVDELITSIEKQYTQNLNKNDRYFYGVSNGSGFGVSLLNSNPSLIGTYICFSTFGGDIQSNFWHSDTKYPNLYLRYGSEEPFFLKDDAQYIQEKYAEFQAFIEIKTFEGGHHNKFWEIEFTNVISDIFKREK</sequence>
<comment type="caution">
    <text evidence="2">The sequence shown here is derived from an EMBL/GenBank/DDBJ whole genome shotgun (WGS) entry which is preliminary data.</text>
</comment>
<evidence type="ECO:0000313" key="2">
    <source>
        <dbReference type="EMBL" id="KGO07644.1"/>
    </source>
</evidence>
<dbReference type="OrthoDB" id="9803578at2"/>
<proteinExistence type="predicted"/>
<dbReference type="PROSITE" id="PS51257">
    <property type="entry name" value="PROKAR_LIPOPROTEIN"/>
    <property type="match status" value="1"/>
</dbReference>
<dbReference type="Gene3D" id="3.40.50.1820">
    <property type="entry name" value="alpha/beta hydrolase"/>
    <property type="match status" value="1"/>
</dbReference>
<feature type="chain" id="PRO_5001987935" evidence="1">
    <location>
        <begin position="20"/>
        <end position="283"/>
    </location>
</feature>